<evidence type="ECO:0000256" key="1">
    <source>
        <dbReference type="ARBA" id="ARBA00001713"/>
    </source>
</evidence>
<evidence type="ECO:0000256" key="7">
    <source>
        <dbReference type="ARBA" id="ARBA00023235"/>
    </source>
</evidence>
<comment type="similarity">
    <text evidence="3">Belongs to the LacAB/RpiB family.</text>
</comment>
<dbReference type="InterPro" id="IPR003500">
    <property type="entry name" value="RpiB_LacA_LacB"/>
</dbReference>
<evidence type="ECO:0000256" key="6">
    <source>
        <dbReference type="ARBA" id="ARBA00014007"/>
    </source>
</evidence>
<sequence length="151" mass="16382">MRLHIGSDHAGLELKAILVDHLRGQGHEVTDHGPHVYDALDDYPVFCIPAAEAVAVDPQSLGIVLGGSGNGEQMAANKVMGIRAALVWSNEIAKLAREHNNANVISLGGRMHTPEVCKELIDTFIATPFTNDERHVRRINQIATYEEDGGL</sequence>
<comment type="catalytic activity">
    <reaction evidence="1">
        <text>aldehydo-D-ribose 5-phosphate = D-ribulose 5-phosphate</text>
        <dbReference type="Rhea" id="RHEA:14657"/>
        <dbReference type="ChEBI" id="CHEBI:58121"/>
        <dbReference type="ChEBI" id="CHEBI:58273"/>
        <dbReference type="EC" id="5.3.1.6"/>
    </reaction>
</comment>
<dbReference type="PANTHER" id="PTHR30345:SF0">
    <property type="entry name" value="DNA DAMAGE-REPAIR_TOLERATION PROTEIN DRT102"/>
    <property type="match status" value="1"/>
</dbReference>
<evidence type="ECO:0000256" key="4">
    <source>
        <dbReference type="ARBA" id="ARBA00011738"/>
    </source>
</evidence>
<evidence type="ECO:0000256" key="3">
    <source>
        <dbReference type="ARBA" id="ARBA00008754"/>
    </source>
</evidence>
<comment type="pathway">
    <text evidence="2">Carbohydrate degradation; pentose phosphate pathway; D-ribose 5-phosphate from D-ribulose 5-phosphate (non-oxidative stage): step 1/1.</text>
</comment>
<dbReference type="GO" id="GO:0019316">
    <property type="term" value="P:D-allose catabolic process"/>
    <property type="evidence" value="ECO:0007669"/>
    <property type="project" value="TreeGrafter"/>
</dbReference>
<dbReference type="GO" id="GO:0004751">
    <property type="term" value="F:ribose-5-phosphate isomerase activity"/>
    <property type="evidence" value="ECO:0007669"/>
    <property type="project" value="UniProtKB-EC"/>
</dbReference>
<evidence type="ECO:0000256" key="2">
    <source>
        <dbReference type="ARBA" id="ARBA00004988"/>
    </source>
</evidence>
<name>A0A6J6VCS4_9ZZZZ</name>
<dbReference type="GO" id="GO:0009052">
    <property type="term" value="P:pentose-phosphate shunt, non-oxidative branch"/>
    <property type="evidence" value="ECO:0007669"/>
    <property type="project" value="TreeGrafter"/>
</dbReference>
<dbReference type="SUPFAM" id="SSF89623">
    <property type="entry name" value="Ribose/Galactose isomerase RpiB/AlsB"/>
    <property type="match status" value="1"/>
</dbReference>
<dbReference type="InterPro" id="IPR011860">
    <property type="entry name" value="Rib-5-P_Isoase_Actino"/>
</dbReference>
<reference evidence="10" key="1">
    <citation type="submission" date="2020-05" db="EMBL/GenBank/DDBJ databases">
        <authorList>
            <person name="Chiriac C."/>
            <person name="Salcher M."/>
            <person name="Ghai R."/>
            <person name="Kavagutti S V."/>
        </authorList>
    </citation>
    <scope>NUCLEOTIDE SEQUENCE</scope>
</reference>
<evidence type="ECO:0000256" key="5">
    <source>
        <dbReference type="ARBA" id="ARBA00011959"/>
    </source>
</evidence>
<protein>
    <recommendedName>
        <fullName evidence="6">Ribose-5-phosphate isomerase B</fullName>
        <ecNumber evidence="5">5.3.1.6</ecNumber>
    </recommendedName>
    <alternativeName>
        <fullName evidence="8">Phosphoriboisomerase B</fullName>
    </alternativeName>
</protein>
<dbReference type="NCBIfam" id="NF004051">
    <property type="entry name" value="PRK05571.1"/>
    <property type="match status" value="1"/>
</dbReference>
<dbReference type="InterPro" id="IPR036569">
    <property type="entry name" value="RpiB_LacA_LacB_sf"/>
</dbReference>
<dbReference type="EC" id="5.3.1.6" evidence="5"/>
<evidence type="ECO:0000313" key="10">
    <source>
        <dbReference type="EMBL" id="CAB4768728.1"/>
    </source>
</evidence>
<dbReference type="Gene3D" id="3.40.1400.10">
    <property type="entry name" value="Sugar-phosphate isomerase, RpiB/LacA/LacB"/>
    <property type="match status" value="1"/>
</dbReference>
<comment type="subunit">
    <text evidence="4">Homodimer.</text>
</comment>
<dbReference type="EMBL" id="CAEZZR010000028">
    <property type="protein sequence ID" value="CAB4768728.1"/>
    <property type="molecule type" value="Genomic_DNA"/>
</dbReference>
<dbReference type="PANTHER" id="PTHR30345">
    <property type="entry name" value="RIBOSE-5-PHOSPHATE ISOMERASE B"/>
    <property type="match status" value="1"/>
</dbReference>
<dbReference type="PIRSF" id="PIRSF005384">
    <property type="entry name" value="RpiB_LacA_B"/>
    <property type="match status" value="1"/>
</dbReference>
<evidence type="ECO:0000256" key="8">
    <source>
        <dbReference type="ARBA" id="ARBA00032117"/>
    </source>
</evidence>
<dbReference type="Pfam" id="PF02502">
    <property type="entry name" value="LacAB_rpiB"/>
    <property type="match status" value="1"/>
</dbReference>
<dbReference type="EMBL" id="CAEZWO010000010">
    <property type="protein sequence ID" value="CAB4651707.1"/>
    <property type="molecule type" value="Genomic_DNA"/>
</dbReference>
<gene>
    <name evidence="9" type="ORF">UFOPK2254_00194</name>
    <name evidence="10" type="ORF">UFOPK2907_00431</name>
</gene>
<dbReference type="AlphaFoldDB" id="A0A6J6VCS4"/>
<proteinExistence type="inferred from homology"/>
<dbReference type="NCBIfam" id="TIGR02133">
    <property type="entry name" value="RPI_actino"/>
    <property type="match status" value="1"/>
</dbReference>
<organism evidence="10">
    <name type="scientific">freshwater metagenome</name>
    <dbReference type="NCBI Taxonomy" id="449393"/>
    <lineage>
        <taxon>unclassified sequences</taxon>
        <taxon>metagenomes</taxon>
        <taxon>ecological metagenomes</taxon>
    </lineage>
</organism>
<keyword evidence="7" id="KW-0413">Isomerase</keyword>
<dbReference type="NCBIfam" id="TIGR00689">
    <property type="entry name" value="rpiB_lacA_lacB"/>
    <property type="match status" value="1"/>
</dbReference>
<evidence type="ECO:0000313" key="9">
    <source>
        <dbReference type="EMBL" id="CAB4651707.1"/>
    </source>
</evidence>
<accession>A0A6J6VCS4</accession>